<dbReference type="SMART" id="SM00304">
    <property type="entry name" value="HAMP"/>
    <property type="match status" value="1"/>
</dbReference>
<name>Q74DL4_GEOSL</name>
<dbReference type="InterPro" id="IPR004358">
    <property type="entry name" value="Sig_transdc_His_kin-like_C"/>
</dbReference>
<evidence type="ECO:0000256" key="9">
    <source>
        <dbReference type="ARBA" id="ARBA00022777"/>
    </source>
</evidence>
<dbReference type="Gene3D" id="1.20.120.160">
    <property type="entry name" value="HPT domain"/>
    <property type="match status" value="1"/>
</dbReference>
<dbReference type="SMART" id="SM00387">
    <property type="entry name" value="HATPase_c"/>
    <property type="match status" value="1"/>
</dbReference>
<dbReference type="Pfam" id="PF00072">
    <property type="entry name" value="Response_reg"/>
    <property type="match status" value="1"/>
</dbReference>
<dbReference type="FunFam" id="1.10.287.130:FF:000003">
    <property type="entry name" value="Histidine kinase"/>
    <property type="match status" value="1"/>
</dbReference>
<dbReference type="FunFam" id="3.40.50.2300:FF:000808">
    <property type="match status" value="1"/>
</dbReference>
<dbReference type="PROSITE" id="PS50885">
    <property type="entry name" value="HAMP"/>
    <property type="match status" value="1"/>
</dbReference>
<keyword evidence="22" id="KW-1185">Reference proteome</keyword>
<dbReference type="EC" id="2.7.13.3" evidence="3"/>
<evidence type="ECO:0000256" key="2">
    <source>
        <dbReference type="ARBA" id="ARBA00004651"/>
    </source>
</evidence>
<evidence type="ECO:0000256" key="4">
    <source>
        <dbReference type="ARBA" id="ARBA00022475"/>
    </source>
</evidence>
<dbReference type="InterPro" id="IPR003660">
    <property type="entry name" value="HAMP_dom"/>
</dbReference>
<dbReference type="FunFam" id="1.20.120.160:FF:000025">
    <property type="entry name" value="Sensory transduction histidine kinase"/>
    <property type="match status" value="1"/>
</dbReference>
<dbReference type="SUPFAM" id="SSF47226">
    <property type="entry name" value="Histidine-containing phosphotransfer domain, HPT domain"/>
    <property type="match status" value="1"/>
</dbReference>
<dbReference type="PROSITE" id="PS50109">
    <property type="entry name" value="HIS_KIN"/>
    <property type="match status" value="1"/>
</dbReference>
<keyword evidence="4" id="KW-1003">Cell membrane</keyword>
<dbReference type="GO" id="GO:0009927">
    <property type="term" value="F:histidine phosphotransfer kinase activity"/>
    <property type="evidence" value="ECO:0000318"/>
    <property type="project" value="GO_Central"/>
</dbReference>
<evidence type="ECO:0000259" key="17">
    <source>
        <dbReference type="PROSITE" id="PS50109"/>
    </source>
</evidence>
<evidence type="ECO:0000259" key="19">
    <source>
        <dbReference type="PROSITE" id="PS50885"/>
    </source>
</evidence>
<dbReference type="PROSITE" id="PS50110">
    <property type="entry name" value="RESPONSE_REGULATORY"/>
    <property type="match status" value="1"/>
</dbReference>
<feature type="domain" description="Histidine kinase" evidence="17">
    <location>
        <begin position="334"/>
        <end position="553"/>
    </location>
</feature>
<dbReference type="InterPro" id="IPR001789">
    <property type="entry name" value="Sig_transdc_resp-reg_receiver"/>
</dbReference>
<feature type="coiled-coil region" evidence="16">
    <location>
        <begin position="300"/>
        <end position="327"/>
    </location>
</feature>
<dbReference type="EnsemblBacteria" id="AAR34678">
    <property type="protein sequence ID" value="AAR34678"/>
    <property type="gene ID" value="GSU1302"/>
</dbReference>
<dbReference type="OrthoDB" id="5391541at2"/>
<evidence type="ECO:0000256" key="16">
    <source>
        <dbReference type="SAM" id="Coils"/>
    </source>
</evidence>
<evidence type="ECO:0000256" key="14">
    <source>
        <dbReference type="PROSITE-ProRule" id="PRU00110"/>
    </source>
</evidence>
<dbReference type="Gene3D" id="1.10.287.130">
    <property type="match status" value="1"/>
</dbReference>
<evidence type="ECO:0000256" key="3">
    <source>
        <dbReference type="ARBA" id="ARBA00012438"/>
    </source>
</evidence>
<comment type="catalytic activity">
    <reaction evidence="1">
        <text>ATP + protein L-histidine = ADP + protein N-phospho-L-histidine.</text>
        <dbReference type="EC" id="2.7.13.3"/>
    </reaction>
</comment>
<feature type="domain" description="HPt" evidence="20">
    <location>
        <begin position="734"/>
        <end position="834"/>
    </location>
</feature>
<evidence type="ECO:0000256" key="12">
    <source>
        <dbReference type="ARBA" id="ARBA00023012"/>
    </source>
</evidence>
<dbReference type="InterPro" id="IPR036097">
    <property type="entry name" value="HisK_dim/P_sf"/>
</dbReference>
<evidence type="ECO:0000256" key="11">
    <source>
        <dbReference type="ARBA" id="ARBA00022989"/>
    </source>
</evidence>
<dbReference type="InterPro" id="IPR005467">
    <property type="entry name" value="His_kinase_dom"/>
</dbReference>
<dbReference type="InterPro" id="IPR036641">
    <property type="entry name" value="HPT_dom_sf"/>
</dbReference>
<evidence type="ECO:0000313" key="21">
    <source>
        <dbReference type="EMBL" id="AAR34678.1"/>
    </source>
</evidence>
<keyword evidence="16" id="KW-0175">Coiled coil</keyword>
<dbReference type="InterPro" id="IPR036890">
    <property type="entry name" value="HATPase_C_sf"/>
</dbReference>
<dbReference type="HOGENOM" id="CLU_000445_114_64_7"/>
<dbReference type="Pfam" id="PF01627">
    <property type="entry name" value="Hpt"/>
    <property type="match status" value="1"/>
</dbReference>
<dbReference type="PANTHER" id="PTHR45339:SF1">
    <property type="entry name" value="HYBRID SIGNAL TRANSDUCTION HISTIDINE KINASE J"/>
    <property type="match status" value="1"/>
</dbReference>
<evidence type="ECO:0000259" key="18">
    <source>
        <dbReference type="PROSITE" id="PS50110"/>
    </source>
</evidence>
<keyword evidence="5 15" id="KW-0597">Phosphoprotein</keyword>
<dbReference type="GO" id="GO:0005524">
    <property type="term" value="F:ATP binding"/>
    <property type="evidence" value="ECO:0007669"/>
    <property type="project" value="UniProtKB-KW"/>
</dbReference>
<keyword evidence="12" id="KW-0902">Two-component regulatory system</keyword>
<evidence type="ECO:0000256" key="15">
    <source>
        <dbReference type="PROSITE-ProRule" id="PRU00169"/>
    </source>
</evidence>
<gene>
    <name evidence="21" type="ordered locus">GSU1302</name>
</gene>
<dbReference type="CDD" id="cd17546">
    <property type="entry name" value="REC_hyHK_CKI1_RcsC-like"/>
    <property type="match status" value="1"/>
</dbReference>
<dbReference type="STRING" id="243231.GSU1302"/>
<evidence type="ECO:0000256" key="10">
    <source>
        <dbReference type="ARBA" id="ARBA00022840"/>
    </source>
</evidence>
<dbReference type="PRINTS" id="PR00344">
    <property type="entry name" value="BCTRLSENSOR"/>
</dbReference>
<dbReference type="CDD" id="cd00082">
    <property type="entry name" value="HisKA"/>
    <property type="match status" value="1"/>
</dbReference>
<dbReference type="Gene3D" id="6.10.340.10">
    <property type="match status" value="1"/>
</dbReference>
<dbReference type="InterPro" id="IPR003661">
    <property type="entry name" value="HisK_dim/P_dom"/>
</dbReference>
<dbReference type="SUPFAM" id="SSF47384">
    <property type="entry name" value="Homodimeric domain of signal transducing histidine kinase"/>
    <property type="match status" value="1"/>
</dbReference>
<dbReference type="SMART" id="SM00388">
    <property type="entry name" value="HisKA"/>
    <property type="match status" value="1"/>
</dbReference>
<accession>Q74DL4</accession>
<evidence type="ECO:0000256" key="13">
    <source>
        <dbReference type="ARBA" id="ARBA00023136"/>
    </source>
</evidence>
<comment type="subcellular location">
    <subcellularLocation>
        <location evidence="2">Cell membrane</location>
        <topology evidence="2">Multi-pass membrane protein</topology>
    </subcellularLocation>
</comment>
<dbReference type="Pfam" id="PF00672">
    <property type="entry name" value="HAMP"/>
    <property type="match status" value="1"/>
</dbReference>
<dbReference type="eggNOG" id="COG5002">
    <property type="taxonomic scope" value="Bacteria"/>
</dbReference>
<feature type="domain" description="Response regulatory" evidence="18">
    <location>
        <begin position="577"/>
        <end position="696"/>
    </location>
</feature>
<dbReference type="Pfam" id="PF00512">
    <property type="entry name" value="HisKA"/>
    <property type="match status" value="1"/>
</dbReference>
<reference evidence="21 22" key="1">
    <citation type="journal article" date="2003" name="Science">
        <title>Genome of Geobacter sulfurreducens: metal reduction in subsurface environments.</title>
        <authorList>
            <person name="Methe B.A."/>
            <person name="Nelson K.E."/>
            <person name="Eisen J.A."/>
            <person name="Paulsen I.T."/>
            <person name="Nelson W."/>
            <person name="Heidelberg J.F."/>
            <person name="Wu D."/>
            <person name="Wu M."/>
            <person name="Ward N."/>
            <person name="Beanan M.J."/>
            <person name="Dodson R.J."/>
            <person name="Madupu R."/>
            <person name="Brinkac L.M."/>
            <person name="Daugherty S.C."/>
            <person name="DeBoy R.T."/>
            <person name="Durkin A.S."/>
            <person name="Gwinn M."/>
            <person name="Kolonay J.F."/>
            <person name="Sullivan S.A."/>
            <person name="Haft D.H."/>
            <person name="Selengut J."/>
            <person name="Davidsen T.M."/>
            <person name="Zafar N."/>
            <person name="White O."/>
            <person name="Tran B."/>
            <person name="Romero C."/>
            <person name="Forberger H.A."/>
            <person name="Weidman J."/>
            <person name="Khouri H."/>
            <person name="Feldblyum T.V."/>
            <person name="Utterback T.R."/>
            <person name="Van Aken S.E."/>
            <person name="Lovley D.R."/>
            <person name="Fraser C.M."/>
        </authorList>
    </citation>
    <scope>NUCLEOTIDE SEQUENCE [LARGE SCALE GENOMIC DNA]</scope>
    <source>
        <strain evidence="22">ATCC 51573 / DSM 12127 / PCA</strain>
    </source>
</reference>
<evidence type="ECO:0000256" key="6">
    <source>
        <dbReference type="ARBA" id="ARBA00022679"/>
    </source>
</evidence>
<dbReference type="FunFam" id="3.30.565.10:FF:000078">
    <property type="entry name" value="Two-component sensor histidine kinase"/>
    <property type="match status" value="1"/>
</dbReference>
<dbReference type="InterPro" id="IPR011006">
    <property type="entry name" value="CheY-like_superfamily"/>
</dbReference>
<evidence type="ECO:0000256" key="1">
    <source>
        <dbReference type="ARBA" id="ARBA00000085"/>
    </source>
</evidence>
<dbReference type="GO" id="GO:0000160">
    <property type="term" value="P:phosphorelay signal transduction system"/>
    <property type="evidence" value="ECO:0000318"/>
    <property type="project" value="GO_Central"/>
</dbReference>
<feature type="modified residue" description="4-aspartylphosphate" evidence="15">
    <location>
        <position position="626"/>
    </location>
</feature>
<dbReference type="GO" id="GO:0005886">
    <property type="term" value="C:plasma membrane"/>
    <property type="evidence" value="ECO:0000318"/>
    <property type="project" value="GO_Central"/>
</dbReference>
<dbReference type="GO" id="GO:0000155">
    <property type="term" value="F:phosphorelay sensor kinase activity"/>
    <property type="evidence" value="ECO:0000318"/>
    <property type="project" value="GO_Central"/>
</dbReference>
<dbReference type="Gene3D" id="3.40.50.2300">
    <property type="match status" value="1"/>
</dbReference>
<dbReference type="Pfam" id="PF02518">
    <property type="entry name" value="HATPase_c"/>
    <property type="match status" value="1"/>
</dbReference>
<dbReference type="SUPFAM" id="SSF55874">
    <property type="entry name" value="ATPase domain of HSP90 chaperone/DNA topoisomerase II/histidine kinase"/>
    <property type="match status" value="1"/>
</dbReference>
<evidence type="ECO:0000256" key="7">
    <source>
        <dbReference type="ARBA" id="ARBA00022692"/>
    </source>
</evidence>
<evidence type="ECO:0000256" key="8">
    <source>
        <dbReference type="ARBA" id="ARBA00022741"/>
    </source>
</evidence>
<dbReference type="InterPro" id="IPR003594">
    <property type="entry name" value="HATPase_dom"/>
</dbReference>
<feature type="modified residue" description="Phosphohistidine" evidence="14">
    <location>
        <position position="773"/>
    </location>
</feature>
<protein>
    <recommendedName>
        <fullName evidence="3">histidine kinase</fullName>
        <ecNumber evidence="3">2.7.13.3</ecNumber>
    </recommendedName>
</protein>
<proteinExistence type="predicted"/>
<dbReference type="Gene3D" id="3.30.565.10">
    <property type="entry name" value="Histidine kinase-like ATPase, C-terminal domain"/>
    <property type="match status" value="1"/>
</dbReference>
<sequence length="835" mass="91794">MTPKKHAQSLKNRLLRINLLLLCVASLAIVLVVNVAQKQLALIDAGRDAERILARYLAIHTYFNQQLKPRLLALTKPLRDKEYFDPAWMSSTYAVREIDKIFQTRHGKGYYYKECAINARSPLNEADSFERAFLERAGRDAAVTSFNGVRKIDGKPFFVSMVRGETMEKPCLLCHSSPEKAPAGLVHNYGAERSFGRHEHELVSAVSIRIPLASTYAEANSFSLKLSALLFGIIAALFAVQNRIFERLVLKPLAVVTEGARRIAHDRRYLGEQLPLDHGREMNELAASFNVMSTELHTFIHNLEEKVEEKTAELILARKDAEEASRAKSDFLATMSHEIRTPMNAIIGINQLLVDTPLTQEQRRLLDDSTTAAESLLIIINDILDLSRVEARRLELFPEAVELRSFVESLRRLFAVQATRKQISLSVSVGEGTPRFVWCDPARLRQILTNLLSNALKFTPTGGVVTMVADQAPAGAGLVFTVSDTGIGIDKAKQESIFEMFRQADSSTTRIYGGTGLGLAITKGLVELMGGTIAVESEPGSGATFSVCLPLEPADGPQFHDCAAENQEQDRELPSLEVLLVEDNDLNRTVAVGLLTALNQRVTAVTNGREAIDVLRDRDFELVFMDISMPEMDGIEATWAIRRGEAGERARSTPIVFLTAHALAADRERCLEADVTGYLTKPLLREELRRMILLCAEGEQMHPPVGTTPPSGDPARFFPFDLEFQRRQFTEAGLDHAVEELLSTFAQSAFKLCDRIDECLAAGDYAGAAAAAHTLKGAAATVGAPLVASCAAKVEAAVRSSDGAAASRRLSRLRGEVTRAQAAIIPASDHARSWH</sequence>
<dbReference type="InterPro" id="IPR021796">
    <property type="entry name" value="Tll0287-like_dom"/>
</dbReference>
<feature type="domain" description="HAMP" evidence="19">
    <location>
        <begin position="247"/>
        <end position="301"/>
    </location>
</feature>
<dbReference type="CDD" id="cd06225">
    <property type="entry name" value="HAMP"/>
    <property type="match status" value="1"/>
</dbReference>
<dbReference type="AlphaFoldDB" id="Q74DL4"/>
<dbReference type="CDD" id="cd16922">
    <property type="entry name" value="HATPase_EvgS-ArcB-TorS-like"/>
    <property type="match status" value="1"/>
</dbReference>
<dbReference type="PROSITE" id="PS50894">
    <property type="entry name" value="HPT"/>
    <property type="match status" value="1"/>
</dbReference>
<keyword evidence="8" id="KW-0547">Nucleotide-binding</keyword>
<dbReference type="FunCoup" id="Q74DL4">
    <property type="interactions" value="141"/>
</dbReference>
<dbReference type="SMR" id="Q74DL4"/>
<dbReference type="KEGG" id="gsu:GSU1302"/>
<evidence type="ECO:0000259" key="20">
    <source>
        <dbReference type="PROSITE" id="PS50894"/>
    </source>
</evidence>
<dbReference type="PANTHER" id="PTHR45339">
    <property type="entry name" value="HYBRID SIGNAL TRANSDUCTION HISTIDINE KINASE J"/>
    <property type="match status" value="1"/>
</dbReference>
<dbReference type="SUPFAM" id="SSF52172">
    <property type="entry name" value="CheY-like"/>
    <property type="match status" value="1"/>
</dbReference>
<dbReference type="Pfam" id="PF11845">
    <property type="entry name" value="Tll0287-like"/>
    <property type="match status" value="1"/>
</dbReference>
<keyword evidence="10" id="KW-0067">ATP-binding</keyword>
<evidence type="ECO:0000313" key="22">
    <source>
        <dbReference type="Proteomes" id="UP000000577"/>
    </source>
</evidence>
<evidence type="ECO:0000256" key="5">
    <source>
        <dbReference type="ARBA" id="ARBA00022553"/>
    </source>
</evidence>
<dbReference type="EMBL" id="AE017180">
    <property type="protein sequence ID" value="AAR34678.1"/>
    <property type="molecule type" value="Genomic_DNA"/>
</dbReference>
<organism evidence="21 22">
    <name type="scientific">Geobacter sulfurreducens (strain ATCC 51573 / DSM 12127 / PCA)</name>
    <dbReference type="NCBI Taxonomy" id="243231"/>
    <lineage>
        <taxon>Bacteria</taxon>
        <taxon>Pseudomonadati</taxon>
        <taxon>Thermodesulfobacteriota</taxon>
        <taxon>Desulfuromonadia</taxon>
        <taxon>Geobacterales</taxon>
        <taxon>Geobacteraceae</taxon>
        <taxon>Geobacter</taxon>
    </lineage>
</organism>
<keyword evidence="6" id="KW-0808">Transferase</keyword>
<dbReference type="SUPFAM" id="SSF158472">
    <property type="entry name" value="HAMP domain-like"/>
    <property type="match status" value="1"/>
</dbReference>
<keyword evidence="13" id="KW-0472">Membrane</keyword>
<dbReference type="SMART" id="SM00448">
    <property type="entry name" value="REC"/>
    <property type="match status" value="1"/>
</dbReference>
<keyword evidence="7" id="KW-0812">Transmembrane</keyword>
<keyword evidence="11" id="KW-1133">Transmembrane helix</keyword>
<keyword evidence="9 21" id="KW-0418">Kinase</keyword>
<dbReference type="Proteomes" id="UP000000577">
    <property type="component" value="Chromosome"/>
</dbReference>
<dbReference type="InterPro" id="IPR008207">
    <property type="entry name" value="Sig_transdc_His_kin_Hpt_dom"/>
</dbReference>
<dbReference type="PATRIC" id="fig|243231.5.peg.1299"/>
<reference evidence="21 22" key="2">
    <citation type="journal article" date="2012" name="BMC Genomics">
        <title>Comparative genomic analysis of Geobacter sulfurreducens KN400, a strain with enhanced capacity for extracellular electron transfer and electricity production.</title>
        <authorList>
            <person name="Butler J.E."/>
            <person name="Young N.D."/>
            <person name="Aklujkar M."/>
            <person name="Lovley D.R."/>
        </authorList>
    </citation>
    <scope>NUCLEOTIDE SEQUENCE [LARGE SCALE GENOMIC DNA]</scope>
    <source>
        <strain evidence="22">ATCC 51573 / DSM 12127 / PCA</strain>
    </source>
</reference>
<dbReference type="InParanoid" id="Q74DL4"/>